<organism evidence="1 2">
    <name type="scientific">Marasmius tenuissimus</name>
    <dbReference type="NCBI Taxonomy" id="585030"/>
    <lineage>
        <taxon>Eukaryota</taxon>
        <taxon>Fungi</taxon>
        <taxon>Dikarya</taxon>
        <taxon>Basidiomycota</taxon>
        <taxon>Agaricomycotina</taxon>
        <taxon>Agaricomycetes</taxon>
        <taxon>Agaricomycetidae</taxon>
        <taxon>Agaricales</taxon>
        <taxon>Marasmiineae</taxon>
        <taxon>Marasmiaceae</taxon>
        <taxon>Marasmius</taxon>
    </lineage>
</organism>
<dbReference type="Proteomes" id="UP001437256">
    <property type="component" value="Unassembled WGS sequence"/>
</dbReference>
<reference evidence="1 2" key="1">
    <citation type="submission" date="2024-05" db="EMBL/GenBank/DDBJ databases">
        <title>A draft genome resource for the thread blight pathogen Marasmius tenuissimus strain MS-2.</title>
        <authorList>
            <person name="Yulfo-Soto G.E."/>
            <person name="Baruah I.K."/>
            <person name="Amoako-Attah I."/>
            <person name="Bukari Y."/>
            <person name="Meinhardt L.W."/>
            <person name="Bailey B.A."/>
            <person name="Cohen S.P."/>
        </authorList>
    </citation>
    <scope>NUCLEOTIDE SEQUENCE [LARGE SCALE GENOMIC DNA]</scope>
    <source>
        <strain evidence="1 2">MS-2</strain>
    </source>
</reference>
<keyword evidence="2" id="KW-1185">Reference proteome</keyword>
<accession>A0ABR3A7H5</accession>
<name>A0ABR3A7H5_9AGAR</name>
<evidence type="ECO:0000313" key="2">
    <source>
        <dbReference type="Proteomes" id="UP001437256"/>
    </source>
</evidence>
<dbReference type="EMBL" id="JBBXMP010000009">
    <property type="protein sequence ID" value="KAL0069945.1"/>
    <property type="molecule type" value="Genomic_DNA"/>
</dbReference>
<proteinExistence type="predicted"/>
<protein>
    <submittedName>
        <fullName evidence="1">Uncharacterized protein</fullName>
    </submittedName>
</protein>
<sequence length="449" mass="48386">MSYGGTSPLIPSNGFGDGDLSTPFAAISVVILHHDLTASVVQPVTVLHDILVTKSAVQVQQVEGLSLFSIISAYTLLKIITTVHPQVFPPSQLSELKGEAFSDLHLEGCLYFPDPADLSSGNALTNLWTVGTAKAIWAAGPTAPAFFVGMEPSHSATARLIHHCIELHQSRNTSQVPCTPKAGYFSIVIPVNPSSTVLSQPQDSWLVGSPGTSIDMAPNPTHHTTNVIPYATSSIAPVVAPLAGYITTLYNPQVVVLPAGLGGIVAQISEPSILCMFASAGVNLAAYRAIPRGTRSVFTDLINRVEGTVQILERCGYLPFDRSLGFKRSIERVGKFQLNGGTTTFKYLSIATEPRLLGWKNAWAFEGRAGDVHFARVAASREWVCGTRAGDAWKLHQSLKALFKRREEGNFSAPRVEGYKVDHEERLAAWVNQTNLLALKSEMLVCLGD</sequence>
<comment type="caution">
    <text evidence="1">The sequence shown here is derived from an EMBL/GenBank/DDBJ whole genome shotgun (WGS) entry which is preliminary data.</text>
</comment>
<evidence type="ECO:0000313" key="1">
    <source>
        <dbReference type="EMBL" id="KAL0069945.1"/>
    </source>
</evidence>
<gene>
    <name evidence="1" type="ORF">AAF712_002840</name>
</gene>